<sequence>MGIIYSKTESKKFIENIQNNIKSGIEVTTDLKQGSHNVVQAVDGRSLSGAAYTAGKNLFSELIIPTISRCHQSLQEVEKDLSTYISANNAIQEASQETLDEEKLEAKIRESEMYRNTVSATASALSNQAFDLLAMTNPVTAVISLANHLFDVQGKLNRYVESLDQDIEKLKKDLRLLQNFGSQVQGLFNNSLNNFKIAMQSVLVLNNTKVNSDGTYTLPAGVDGSWFTEKKSDNQIIDHLKNETGVSIPPEIEKIIADYEKELAQNPELLKIMLETWKNLKGKIEESVLLTGLVSVAQEMINTKITDEIVDTFSDSLFMYLRNNTTAFLDRGLVAITNTGANFVVKETPNAFKQLVRFGATKGLPIIGGLFDFGLMKAQGEDTGDAAVKATAHTAISMGSGIAGAAVGEKAGAFLGAAIGTIIPGAGTAVGAVAGGVFGAAVGFVGGVVGSMAFDWFWDNKEEISKDISKTFNDVKENGKQVISNIIDSAKGFIDGLNNLGSVYG</sequence>
<dbReference type="RefSeq" id="WP_086324332.1">
    <property type="nucleotide sequence ID" value="NZ_NGLB01000001.1"/>
</dbReference>
<organism evidence="3 4">
    <name type="scientific">Enterococcus faecium</name>
    <name type="common">Streptococcus faecium</name>
    <dbReference type="NCBI Taxonomy" id="1352"/>
    <lineage>
        <taxon>Bacteria</taxon>
        <taxon>Bacillati</taxon>
        <taxon>Bacillota</taxon>
        <taxon>Bacilli</taxon>
        <taxon>Lactobacillales</taxon>
        <taxon>Enterococcaceae</taxon>
        <taxon>Enterococcus</taxon>
    </lineage>
</organism>
<comment type="similarity">
    <text evidence="1">In the N-terminal section; belongs to the LXG family.</text>
</comment>
<evidence type="ECO:0000313" key="4">
    <source>
        <dbReference type="Proteomes" id="UP000194737"/>
    </source>
</evidence>
<evidence type="ECO:0000259" key="2">
    <source>
        <dbReference type="PROSITE" id="PS51756"/>
    </source>
</evidence>
<name>A0AB73NQZ6_ENTFC</name>
<proteinExistence type="inferred from homology"/>
<dbReference type="Proteomes" id="UP000194737">
    <property type="component" value="Unassembled WGS sequence"/>
</dbReference>
<dbReference type="PROSITE" id="PS51756">
    <property type="entry name" value="LXG"/>
    <property type="match status" value="1"/>
</dbReference>
<dbReference type="PANTHER" id="PTHR21525">
    <property type="entry name" value="MOTILE SPERM PROTEIN"/>
    <property type="match status" value="1"/>
</dbReference>
<protein>
    <recommendedName>
        <fullName evidence="2">LXG domain-containing protein</fullName>
    </recommendedName>
</protein>
<evidence type="ECO:0000256" key="1">
    <source>
        <dbReference type="ARBA" id="ARBA00034117"/>
    </source>
</evidence>
<dbReference type="EMBL" id="NGLB01000001">
    <property type="protein sequence ID" value="OTN98593.1"/>
    <property type="molecule type" value="Genomic_DNA"/>
</dbReference>
<gene>
    <name evidence="3" type="ORF">A5804_000076</name>
</gene>
<dbReference type="InterPro" id="IPR006829">
    <property type="entry name" value="LXG_dom"/>
</dbReference>
<reference evidence="3 4" key="1">
    <citation type="submission" date="2017-05" db="EMBL/GenBank/DDBJ databases">
        <title>The Genome Sequence of Enterococcus faecium 6F2_DIV0138.</title>
        <authorList>
            <consortium name="The Broad Institute Genomics Platform"/>
            <consortium name="The Broad Institute Genomic Center for Infectious Diseases"/>
            <person name="Earl A."/>
            <person name="Manson A."/>
            <person name="Schwartman J."/>
            <person name="Gilmore M."/>
            <person name="Abouelleil A."/>
            <person name="Cao P."/>
            <person name="Chapman S."/>
            <person name="Cusick C."/>
            <person name="Shea T."/>
            <person name="Young S."/>
            <person name="Neafsey D."/>
            <person name="Nusbaum C."/>
            <person name="Birren B."/>
        </authorList>
    </citation>
    <scope>NUCLEOTIDE SEQUENCE [LARGE SCALE GENOMIC DNA]</scope>
    <source>
        <strain evidence="3 4">6F2_DIV0138</strain>
    </source>
</reference>
<feature type="domain" description="LXG" evidence="2">
    <location>
        <begin position="8"/>
        <end position="247"/>
    </location>
</feature>
<dbReference type="AlphaFoldDB" id="A0AB73NQZ6"/>
<evidence type="ECO:0000313" key="3">
    <source>
        <dbReference type="EMBL" id="OTN98593.1"/>
    </source>
</evidence>
<accession>A0AB73NQZ6</accession>
<dbReference type="PANTHER" id="PTHR21525:SF9">
    <property type="entry name" value="CHANNEL_COLICIN DOMAIN-CONTAINING PROTEIN"/>
    <property type="match status" value="1"/>
</dbReference>
<comment type="caution">
    <text evidence="3">The sequence shown here is derived from an EMBL/GenBank/DDBJ whole genome shotgun (WGS) entry which is preliminary data.</text>
</comment>